<dbReference type="AlphaFoldDB" id="A0A3E4QNZ2"/>
<keyword evidence="4" id="KW-0408">Iron</keyword>
<dbReference type="CDD" id="cd10550">
    <property type="entry name" value="DMSOR_beta_like"/>
    <property type="match status" value="1"/>
</dbReference>
<protein>
    <submittedName>
        <fullName evidence="7">4Fe-4S dicluster domain-containing protein</fullName>
    </submittedName>
</protein>
<evidence type="ECO:0000313" key="8">
    <source>
        <dbReference type="Proteomes" id="UP000260943"/>
    </source>
</evidence>
<proteinExistence type="predicted"/>
<dbReference type="GO" id="GO:0051539">
    <property type="term" value="F:4 iron, 4 sulfur cluster binding"/>
    <property type="evidence" value="ECO:0007669"/>
    <property type="project" value="UniProtKB-KW"/>
</dbReference>
<accession>A0A3E4QNZ2</accession>
<name>A0A3E4QNZ2_9ACTN</name>
<dbReference type="InterPro" id="IPR050294">
    <property type="entry name" value="RnfB_subfamily"/>
</dbReference>
<reference evidence="7 8" key="1">
    <citation type="submission" date="2018-08" db="EMBL/GenBank/DDBJ databases">
        <title>A genome reference for cultivated species of the human gut microbiota.</title>
        <authorList>
            <person name="Zou Y."/>
            <person name="Xue W."/>
            <person name="Luo G."/>
        </authorList>
    </citation>
    <scope>NUCLEOTIDE SEQUENCE [LARGE SCALE GENOMIC DNA]</scope>
    <source>
        <strain evidence="7 8">TF08-14</strain>
    </source>
</reference>
<dbReference type="EMBL" id="QSRJ01000016">
    <property type="protein sequence ID" value="RGL07472.1"/>
    <property type="molecule type" value="Genomic_DNA"/>
</dbReference>
<dbReference type="InterPro" id="IPR017900">
    <property type="entry name" value="4Fe4S_Fe_S_CS"/>
</dbReference>
<dbReference type="GeneID" id="62759690"/>
<feature type="domain" description="4Fe-4S ferredoxin-type" evidence="6">
    <location>
        <begin position="120"/>
        <end position="151"/>
    </location>
</feature>
<evidence type="ECO:0000256" key="5">
    <source>
        <dbReference type="ARBA" id="ARBA00023014"/>
    </source>
</evidence>
<evidence type="ECO:0000313" key="7">
    <source>
        <dbReference type="EMBL" id="RGL07472.1"/>
    </source>
</evidence>
<dbReference type="RefSeq" id="WP_009142033.1">
    <property type="nucleotide sequence ID" value="NZ_CABKQG010000008.1"/>
</dbReference>
<dbReference type="PROSITE" id="PS51318">
    <property type="entry name" value="TAT"/>
    <property type="match status" value="1"/>
</dbReference>
<dbReference type="Pfam" id="PF13237">
    <property type="entry name" value="Fer4_10"/>
    <property type="match status" value="1"/>
</dbReference>
<dbReference type="SUPFAM" id="SSF54862">
    <property type="entry name" value="4Fe-4S ferredoxins"/>
    <property type="match status" value="1"/>
</dbReference>
<dbReference type="Proteomes" id="UP000260943">
    <property type="component" value="Unassembled WGS sequence"/>
</dbReference>
<dbReference type="Pfam" id="PF12800">
    <property type="entry name" value="Fer4_4"/>
    <property type="match status" value="1"/>
</dbReference>
<evidence type="ECO:0000256" key="3">
    <source>
        <dbReference type="ARBA" id="ARBA00022737"/>
    </source>
</evidence>
<gene>
    <name evidence="7" type="ORF">DXC81_10385</name>
</gene>
<keyword evidence="1" id="KW-0004">4Fe-4S</keyword>
<dbReference type="InterPro" id="IPR017896">
    <property type="entry name" value="4Fe4S_Fe-S-bd"/>
</dbReference>
<evidence type="ECO:0000259" key="6">
    <source>
        <dbReference type="PROSITE" id="PS51379"/>
    </source>
</evidence>
<keyword evidence="5" id="KW-0411">Iron-sulfur</keyword>
<sequence length="240" mass="25543">MKENTALEQVGSGADRLDSFFTRRGFVKVSGAFVASMVALGLLPDTAAAAPTSSKGKVDYYATPSHVLKVNRARCTGCQRCEMSCTLQNDGVSQPAAARIHVHDGYQFGKELGSGDGIYYSCEWNVRACHMCKTALCQTACPQGAILTDDNGIRYVDAEKCVGCGTCVAACPYHMPVVNTVTGKSSKCIACGRCAEQCPNGAIELIEWEDVSHSSGPTKQENPWPLVSEKQDFVAGGKIG</sequence>
<comment type="caution">
    <text evidence="7">The sequence shown here is derived from an EMBL/GenBank/DDBJ whole genome shotgun (WGS) entry which is preliminary data.</text>
</comment>
<dbReference type="PANTHER" id="PTHR42859:SF17">
    <property type="entry name" value="ELECTRON TRANSPORT PROTEIN HYDN-RELATED"/>
    <property type="match status" value="1"/>
</dbReference>
<feature type="domain" description="4Fe-4S ferredoxin-type" evidence="6">
    <location>
        <begin position="185"/>
        <end position="208"/>
    </location>
</feature>
<dbReference type="Gene3D" id="3.30.70.20">
    <property type="match status" value="2"/>
</dbReference>
<dbReference type="GO" id="GO:0046872">
    <property type="term" value="F:metal ion binding"/>
    <property type="evidence" value="ECO:0007669"/>
    <property type="project" value="UniProtKB-KW"/>
</dbReference>
<organism evidence="7 8">
    <name type="scientific">Collinsella tanakaei</name>
    <dbReference type="NCBI Taxonomy" id="626935"/>
    <lineage>
        <taxon>Bacteria</taxon>
        <taxon>Bacillati</taxon>
        <taxon>Actinomycetota</taxon>
        <taxon>Coriobacteriia</taxon>
        <taxon>Coriobacteriales</taxon>
        <taxon>Coriobacteriaceae</taxon>
        <taxon>Collinsella</taxon>
    </lineage>
</organism>
<dbReference type="PROSITE" id="PS00198">
    <property type="entry name" value="4FE4S_FER_1"/>
    <property type="match status" value="2"/>
</dbReference>
<evidence type="ECO:0000256" key="4">
    <source>
        <dbReference type="ARBA" id="ARBA00023004"/>
    </source>
</evidence>
<dbReference type="PANTHER" id="PTHR42859">
    <property type="entry name" value="OXIDOREDUCTASE"/>
    <property type="match status" value="1"/>
</dbReference>
<keyword evidence="2" id="KW-0479">Metal-binding</keyword>
<keyword evidence="3" id="KW-0677">Repeat</keyword>
<dbReference type="PROSITE" id="PS51379">
    <property type="entry name" value="4FE4S_FER_2"/>
    <property type="match status" value="4"/>
</dbReference>
<dbReference type="InterPro" id="IPR006311">
    <property type="entry name" value="TAT_signal"/>
</dbReference>
<feature type="domain" description="4Fe-4S ferredoxin-type" evidence="6">
    <location>
        <begin position="66"/>
        <end position="95"/>
    </location>
</feature>
<feature type="domain" description="4Fe-4S ferredoxin-type" evidence="6">
    <location>
        <begin position="152"/>
        <end position="181"/>
    </location>
</feature>
<evidence type="ECO:0000256" key="1">
    <source>
        <dbReference type="ARBA" id="ARBA00022485"/>
    </source>
</evidence>
<evidence type="ECO:0000256" key="2">
    <source>
        <dbReference type="ARBA" id="ARBA00022723"/>
    </source>
</evidence>